<protein>
    <recommendedName>
        <fullName evidence="3">NVEALA protein</fullName>
    </recommendedName>
</protein>
<dbReference type="Pfam" id="PF14055">
    <property type="entry name" value="NVEALA"/>
    <property type="match status" value="1"/>
</dbReference>
<evidence type="ECO:0000313" key="1">
    <source>
        <dbReference type="EMBL" id="OUO03571.1"/>
    </source>
</evidence>
<organism evidence="1 2">
    <name type="scientific">Parabacteroides johnsonii</name>
    <dbReference type="NCBI Taxonomy" id="387661"/>
    <lineage>
        <taxon>Bacteria</taxon>
        <taxon>Pseudomonadati</taxon>
        <taxon>Bacteroidota</taxon>
        <taxon>Bacteroidia</taxon>
        <taxon>Bacteroidales</taxon>
        <taxon>Tannerellaceae</taxon>
        <taxon>Parabacteroides</taxon>
    </lineage>
</organism>
<name>A0A9Q5SPU7_9BACT</name>
<dbReference type="EMBL" id="NFIJ01000021">
    <property type="protein sequence ID" value="OUO03571.1"/>
    <property type="molecule type" value="Genomic_DNA"/>
</dbReference>
<evidence type="ECO:0000313" key="2">
    <source>
        <dbReference type="Proteomes" id="UP000195975"/>
    </source>
</evidence>
<comment type="caution">
    <text evidence="1">The sequence shown here is derived from an EMBL/GenBank/DDBJ whole genome shotgun (WGS) entry which is preliminary data.</text>
</comment>
<reference evidence="2" key="1">
    <citation type="submission" date="2017-04" db="EMBL/GenBank/DDBJ databases">
        <title>Function of individual gut microbiota members based on whole genome sequencing of pure cultures obtained from chicken caecum.</title>
        <authorList>
            <person name="Medvecky M."/>
            <person name="Cejkova D."/>
            <person name="Polansky O."/>
            <person name="Karasova D."/>
            <person name="Kubasova T."/>
            <person name="Cizek A."/>
            <person name="Rychlik I."/>
        </authorList>
    </citation>
    <scope>NUCLEOTIDE SEQUENCE [LARGE SCALE GENOMIC DNA]</scope>
    <source>
        <strain evidence="2">An42</strain>
    </source>
</reference>
<dbReference type="AlphaFoldDB" id="A0A9Q5SPU7"/>
<dbReference type="RefSeq" id="WP_008153221.1">
    <property type="nucleotide sequence ID" value="NZ_CAJLBM010000016.1"/>
</dbReference>
<gene>
    <name evidence="1" type="ORF">B5F96_15285</name>
</gene>
<sequence length="71" mass="8010">MKRTLLKFLTGIVCLTGIYFCAQTEKENLTDLALDNIEALAQGENTNLYCFGEGDIDCKGIKVKKRFEGFR</sequence>
<evidence type="ECO:0008006" key="3">
    <source>
        <dbReference type="Google" id="ProtNLM"/>
    </source>
</evidence>
<proteinExistence type="predicted"/>
<dbReference type="GeneID" id="93410003"/>
<dbReference type="Proteomes" id="UP000195975">
    <property type="component" value="Unassembled WGS sequence"/>
</dbReference>
<accession>A0A9Q5SPU7</accession>
<dbReference type="InterPro" id="IPR025905">
    <property type="entry name" value="NVEALA"/>
</dbReference>